<comment type="similarity">
    <text evidence="1 7">Belongs to the peptidase C14A family.</text>
</comment>
<dbReference type="PRINTS" id="PR00376">
    <property type="entry name" value="IL1BCENZYME"/>
</dbReference>
<dbReference type="PROSITE" id="PS50209">
    <property type="entry name" value="CARD"/>
    <property type="match status" value="1"/>
</dbReference>
<feature type="domain" description="CARD" evidence="11">
    <location>
        <begin position="47"/>
        <end position="128"/>
    </location>
</feature>
<evidence type="ECO:0000256" key="3">
    <source>
        <dbReference type="ARBA" id="ARBA00022801"/>
    </source>
</evidence>
<dbReference type="SUPFAM" id="SSF47986">
    <property type="entry name" value="DEATH domain"/>
    <property type="match status" value="1"/>
</dbReference>
<sequence length="411" mass="46709">MPVCCVFTFSRLPLRTSGPTPHQYRDHFTSVRCFGFINMDKQLATVRIQFVAEVGEDVIRQLLDDFLKDGVLNDEEHESLVQENGTRMDQAGCLIKMVLDKGPGASEKLLSRLKERDVNLFNKLSLGSVSPESSPKLSEQEEKSDSSVLKTCTEQMKKDVLEKAGSIYITKEKSERKRLALLINNMKYKEDSLVRLGADKDEERMEKLLKDLDYEVVKRPNLTGQKMDEALEEFSKCEKHKDADSTFVVIMSHGEKDAIHGINHNAQNKDLFSIDKIYDHLKHCVYLCNKPKIIVIQACRGESSGTVSVMRGPEPEPEPYQDDSGPVQSEIKGNDFFVIMATTPGTKAIRHTESGSPFIQWFVETFNRYAYEDHIIGLFRKVMKKSENSNKQMACIEKLSTGKDFYLFPGL</sequence>
<dbReference type="PANTHER" id="PTHR47901:SF3">
    <property type="entry name" value="CASPASE-1"/>
    <property type="match status" value="1"/>
</dbReference>
<evidence type="ECO:0000256" key="7">
    <source>
        <dbReference type="RuleBase" id="RU003971"/>
    </source>
</evidence>
<evidence type="ECO:0000256" key="6">
    <source>
        <dbReference type="PIRSR" id="PIRSR038001-1"/>
    </source>
</evidence>
<evidence type="ECO:0000256" key="5">
    <source>
        <dbReference type="ARBA" id="ARBA00023145"/>
    </source>
</evidence>
<dbReference type="Proteomes" id="UP001221898">
    <property type="component" value="Unassembled WGS sequence"/>
</dbReference>
<dbReference type="GO" id="GO:0006508">
    <property type="term" value="P:proteolysis"/>
    <property type="evidence" value="ECO:0007669"/>
    <property type="project" value="UniProtKB-KW"/>
</dbReference>
<dbReference type="PROSITE" id="PS01122">
    <property type="entry name" value="CASPASE_CYS"/>
    <property type="match status" value="1"/>
</dbReference>
<evidence type="ECO:0000256" key="8">
    <source>
        <dbReference type="SAM" id="MobiDB-lite"/>
    </source>
</evidence>
<dbReference type="GO" id="GO:0004197">
    <property type="term" value="F:cysteine-type endopeptidase activity"/>
    <property type="evidence" value="ECO:0007669"/>
    <property type="project" value="InterPro"/>
</dbReference>
<evidence type="ECO:0000256" key="1">
    <source>
        <dbReference type="ARBA" id="ARBA00010134"/>
    </source>
</evidence>
<dbReference type="InterPro" id="IPR002398">
    <property type="entry name" value="Pept_C14"/>
</dbReference>
<evidence type="ECO:0000259" key="9">
    <source>
        <dbReference type="PROSITE" id="PS50207"/>
    </source>
</evidence>
<dbReference type="InterPro" id="IPR029030">
    <property type="entry name" value="Caspase-like_dom_sf"/>
</dbReference>
<dbReference type="GO" id="GO:0042981">
    <property type="term" value="P:regulation of apoptotic process"/>
    <property type="evidence" value="ECO:0007669"/>
    <property type="project" value="InterPro"/>
</dbReference>
<feature type="active site" evidence="6">
    <location>
        <position position="253"/>
    </location>
</feature>
<organism evidence="12 13">
    <name type="scientific">Aldrovandia affinis</name>
    <dbReference type="NCBI Taxonomy" id="143900"/>
    <lineage>
        <taxon>Eukaryota</taxon>
        <taxon>Metazoa</taxon>
        <taxon>Chordata</taxon>
        <taxon>Craniata</taxon>
        <taxon>Vertebrata</taxon>
        <taxon>Euteleostomi</taxon>
        <taxon>Actinopterygii</taxon>
        <taxon>Neopterygii</taxon>
        <taxon>Teleostei</taxon>
        <taxon>Notacanthiformes</taxon>
        <taxon>Halosauridae</taxon>
        <taxon>Aldrovandia</taxon>
    </lineage>
</organism>
<dbReference type="GO" id="GO:0097169">
    <property type="term" value="C:AIM2 inflammasome complex"/>
    <property type="evidence" value="ECO:0007669"/>
    <property type="project" value="TreeGrafter"/>
</dbReference>
<dbReference type="GO" id="GO:0072559">
    <property type="term" value="C:NLRP3 inflammasome complex"/>
    <property type="evidence" value="ECO:0007669"/>
    <property type="project" value="TreeGrafter"/>
</dbReference>
<proteinExistence type="inferred from homology"/>
<dbReference type="PANTHER" id="PTHR47901">
    <property type="entry name" value="CASPASE RECRUITMENT DOMAIN-CONTAINING PROTEIN 18"/>
    <property type="match status" value="1"/>
</dbReference>
<reference evidence="12" key="1">
    <citation type="journal article" date="2023" name="Science">
        <title>Genome structures resolve the early diversification of teleost fishes.</title>
        <authorList>
            <person name="Parey E."/>
            <person name="Louis A."/>
            <person name="Montfort J."/>
            <person name="Bouchez O."/>
            <person name="Roques C."/>
            <person name="Iampietro C."/>
            <person name="Lluch J."/>
            <person name="Castinel A."/>
            <person name="Donnadieu C."/>
            <person name="Desvignes T."/>
            <person name="Floi Bucao C."/>
            <person name="Jouanno E."/>
            <person name="Wen M."/>
            <person name="Mejri S."/>
            <person name="Dirks R."/>
            <person name="Jansen H."/>
            <person name="Henkel C."/>
            <person name="Chen W.J."/>
            <person name="Zahm M."/>
            <person name="Cabau C."/>
            <person name="Klopp C."/>
            <person name="Thompson A.W."/>
            <person name="Robinson-Rechavi M."/>
            <person name="Braasch I."/>
            <person name="Lecointre G."/>
            <person name="Bobe J."/>
            <person name="Postlethwait J.H."/>
            <person name="Berthelot C."/>
            <person name="Roest Crollius H."/>
            <person name="Guiguen Y."/>
        </authorList>
    </citation>
    <scope>NUCLEOTIDE SEQUENCE</scope>
    <source>
        <strain evidence="12">NC1722</strain>
    </source>
</reference>
<keyword evidence="5" id="KW-0865">Zymogen</keyword>
<dbReference type="GO" id="GO:0072557">
    <property type="term" value="C:IPAF inflammasome complex"/>
    <property type="evidence" value="ECO:0007669"/>
    <property type="project" value="TreeGrafter"/>
</dbReference>
<dbReference type="SMART" id="SM00115">
    <property type="entry name" value="CASc"/>
    <property type="match status" value="1"/>
</dbReference>
<comment type="caution">
    <text evidence="12">The sequence shown here is derived from an EMBL/GenBank/DDBJ whole genome shotgun (WGS) entry which is preliminary data.</text>
</comment>
<evidence type="ECO:0000256" key="4">
    <source>
        <dbReference type="ARBA" id="ARBA00022807"/>
    </source>
</evidence>
<dbReference type="CDD" id="cd00032">
    <property type="entry name" value="CASc"/>
    <property type="match status" value="1"/>
</dbReference>
<keyword evidence="4" id="KW-0788">Thiol protease</keyword>
<dbReference type="PIRSF" id="PIRSF038001">
    <property type="entry name" value="Caspase_ICE"/>
    <property type="match status" value="1"/>
</dbReference>
<dbReference type="GO" id="GO:0050727">
    <property type="term" value="P:regulation of inflammatory response"/>
    <property type="evidence" value="ECO:0007669"/>
    <property type="project" value="TreeGrafter"/>
</dbReference>
<dbReference type="InterPro" id="IPR011600">
    <property type="entry name" value="Pept_C14_caspase"/>
</dbReference>
<dbReference type="PROSITE" id="PS50208">
    <property type="entry name" value="CASPASE_P20"/>
    <property type="match status" value="1"/>
</dbReference>
<dbReference type="Pfam" id="PF00619">
    <property type="entry name" value="CARD"/>
    <property type="match status" value="1"/>
</dbReference>
<dbReference type="InterPro" id="IPR011029">
    <property type="entry name" value="DEATH-like_dom_sf"/>
</dbReference>
<protein>
    <submittedName>
        <fullName evidence="12">Uncharacterized protein</fullName>
    </submittedName>
</protein>
<dbReference type="InterPro" id="IPR033139">
    <property type="entry name" value="Caspase_cys_AS"/>
</dbReference>
<name>A0AAD7W9A0_9TELE</name>
<evidence type="ECO:0000259" key="11">
    <source>
        <dbReference type="PROSITE" id="PS50209"/>
    </source>
</evidence>
<dbReference type="Gene3D" id="3.40.50.1460">
    <property type="match status" value="1"/>
</dbReference>
<keyword evidence="13" id="KW-1185">Reference proteome</keyword>
<feature type="active site" evidence="6">
    <location>
        <position position="299"/>
    </location>
</feature>
<feature type="region of interest" description="Disordered" evidence="8">
    <location>
        <begin position="128"/>
        <end position="148"/>
    </location>
</feature>
<gene>
    <name evidence="12" type="ORF">AAFF_G00130560</name>
</gene>
<dbReference type="Gene3D" id="1.10.533.10">
    <property type="entry name" value="Death Domain, Fas"/>
    <property type="match status" value="1"/>
</dbReference>
<dbReference type="InterPro" id="IPR001309">
    <property type="entry name" value="Pept_C14_p20"/>
</dbReference>
<dbReference type="PROSITE" id="PS50207">
    <property type="entry name" value="CASPASE_P10"/>
    <property type="match status" value="1"/>
</dbReference>
<dbReference type="EMBL" id="JAINUG010000191">
    <property type="protein sequence ID" value="KAJ8388647.1"/>
    <property type="molecule type" value="Genomic_DNA"/>
</dbReference>
<feature type="domain" description="Caspase family p10" evidence="9">
    <location>
        <begin position="335"/>
        <end position="409"/>
    </location>
</feature>
<feature type="region of interest" description="Disordered" evidence="8">
    <location>
        <begin position="307"/>
        <end position="326"/>
    </location>
</feature>
<dbReference type="InterPro" id="IPR016129">
    <property type="entry name" value="Caspase_his_AS"/>
</dbReference>
<dbReference type="SUPFAM" id="SSF52129">
    <property type="entry name" value="Caspase-like"/>
    <property type="match status" value="1"/>
</dbReference>
<evidence type="ECO:0000313" key="12">
    <source>
        <dbReference type="EMBL" id="KAJ8388647.1"/>
    </source>
</evidence>
<dbReference type="Pfam" id="PF00656">
    <property type="entry name" value="Peptidase_C14"/>
    <property type="match status" value="1"/>
</dbReference>
<keyword evidence="2" id="KW-0645">Protease</keyword>
<keyword evidence="3" id="KW-0378">Hydrolase</keyword>
<accession>A0AAD7W9A0</accession>
<dbReference type="InterPro" id="IPR002138">
    <property type="entry name" value="Pept_C14_p10"/>
</dbReference>
<dbReference type="AlphaFoldDB" id="A0AAD7W9A0"/>
<feature type="domain" description="Caspase family p20" evidence="10">
    <location>
        <begin position="176"/>
        <end position="303"/>
    </location>
</feature>
<dbReference type="PROSITE" id="PS01121">
    <property type="entry name" value="CASPASE_HIS"/>
    <property type="match status" value="1"/>
</dbReference>
<evidence type="ECO:0000259" key="10">
    <source>
        <dbReference type="PROSITE" id="PS50208"/>
    </source>
</evidence>
<dbReference type="InterPro" id="IPR001315">
    <property type="entry name" value="CARD"/>
</dbReference>
<feature type="compositionally biased region" description="Polar residues" evidence="8">
    <location>
        <begin position="128"/>
        <end position="137"/>
    </location>
</feature>
<evidence type="ECO:0000313" key="13">
    <source>
        <dbReference type="Proteomes" id="UP001221898"/>
    </source>
</evidence>
<evidence type="ECO:0000256" key="2">
    <source>
        <dbReference type="ARBA" id="ARBA00022670"/>
    </source>
</evidence>
<dbReference type="InterPro" id="IPR015917">
    <property type="entry name" value="Pept_C14A"/>
</dbReference>